<dbReference type="EMBL" id="HBUF01229653">
    <property type="protein sequence ID" value="CAG6672835.1"/>
    <property type="molecule type" value="Transcribed_RNA"/>
</dbReference>
<sequence>MFLERQWSNPTVPSVWMCTHPNHHVTITQTVLTLAPGFHTCCSWFIRSIDQNGLLTSLYQDCTGSKFTPSPINCNRMPPPTSKPRFEQSATTRGNVKPPPPPSPPTNMYNYAPG</sequence>
<accession>A0A8D8SN54</accession>
<feature type="region of interest" description="Disordered" evidence="1">
    <location>
        <begin position="70"/>
        <end position="114"/>
    </location>
</feature>
<dbReference type="AlphaFoldDB" id="A0A8D8SN54"/>
<name>A0A8D8SN54_9HEMI</name>
<organism evidence="2">
    <name type="scientific">Cacopsylla melanoneura</name>
    <dbReference type="NCBI Taxonomy" id="428564"/>
    <lineage>
        <taxon>Eukaryota</taxon>
        <taxon>Metazoa</taxon>
        <taxon>Ecdysozoa</taxon>
        <taxon>Arthropoda</taxon>
        <taxon>Hexapoda</taxon>
        <taxon>Insecta</taxon>
        <taxon>Pterygota</taxon>
        <taxon>Neoptera</taxon>
        <taxon>Paraneoptera</taxon>
        <taxon>Hemiptera</taxon>
        <taxon>Sternorrhyncha</taxon>
        <taxon>Psylloidea</taxon>
        <taxon>Psyllidae</taxon>
        <taxon>Psyllinae</taxon>
        <taxon>Cacopsylla</taxon>
    </lineage>
</organism>
<proteinExistence type="predicted"/>
<evidence type="ECO:0000256" key="1">
    <source>
        <dbReference type="SAM" id="MobiDB-lite"/>
    </source>
</evidence>
<reference evidence="2" key="1">
    <citation type="submission" date="2021-05" db="EMBL/GenBank/DDBJ databases">
        <authorList>
            <person name="Alioto T."/>
            <person name="Alioto T."/>
            <person name="Gomez Garrido J."/>
        </authorList>
    </citation>
    <scope>NUCLEOTIDE SEQUENCE</scope>
</reference>
<protein>
    <submittedName>
        <fullName evidence="2">Uncharacterized protein</fullName>
    </submittedName>
</protein>
<dbReference type="EMBL" id="HBUF01229654">
    <property type="protein sequence ID" value="CAG6672837.1"/>
    <property type="molecule type" value="Transcribed_RNA"/>
</dbReference>
<evidence type="ECO:0000313" key="2">
    <source>
        <dbReference type="EMBL" id="CAG6672835.1"/>
    </source>
</evidence>